<evidence type="ECO:0000313" key="3">
    <source>
        <dbReference type="Proteomes" id="UP000324222"/>
    </source>
</evidence>
<proteinExistence type="predicted"/>
<organism evidence="2 3">
    <name type="scientific">Portunus trituberculatus</name>
    <name type="common">Swimming crab</name>
    <name type="synonym">Neptunus trituberculatus</name>
    <dbReference type="NCBI Taxonomy" id="210409"/>
    <lineage>
        <taxon>Eukaryota</taxon>
        <taxon>Metazoa</taxon>
        <taxon>Ecdysozoa</taxon>
        <taxon>Arthropoda</taxon>
        <taxon>Crustacea</taxon>
        <taxon>Multicrustacea</taxon>
        <taxon>Malacostraca</taxon>
        <taxon>Eumalacostraca</taxon>
        <taxon>Eucarida</taxon>
        <taxon>Decapoda</taxon>
        <taxon>Pleocyemata</taxon>
        <taxon>Brachyura</taxon>
        <taxon>Eubrachyura</taxon>
        <taxon>Portunoidea</taxon>
        <taxon>Portunidae</taxon>
        <taxon>Portuninae</taxon>
        <taxon>Portunus</taxon>
    </lineage>
</organism>
<dbReference type="Proteomes" id="UP000324222">
    <property type="component" value="Unassembled WGS sequence"/>
</dbReference>
<dbReference type="AlphaFoldDB" id="A0A5B7I366"/>
<evidence type="ECO:0000256" key="1">
    <source>
        <dbReference type="SAM" id="MobiDB-lite"/>
    </source>
</evidence>
<gene>
    <name evidence="2" type="ORF">E2C01_070796</name>
</gene>
<feature type="compositionally biased region" description="Polar residues" evidence="1">
    <location>
        <begin position="26"/>
        <end position="43"/>
    </location>
</feature>
<keyword evidence="3" id="KW-1185">Reference proteome</keyword>
<feature type="region of interest" description="Disordered" evidence="1">
    <location>
        <begin position="1"/>
        <end position="64"/>
    </location>
</feature>
<name>A0A5B7I366_PORTR</name>
<dbReference type="EMBL" id="VSRR010043239">
    <property type="protein sequence ID" value="MPC76386.1"/>
    <property type="molecule type" value="Genomic_DNA"/>
</dbReference>
<sequence length="99" mass="11102">MRASWPIAVPEAQRTHNSRHPAYAHTQPTGGHQLHSFSYTDPSEATVEPRPRTTAPDSGPIPGHCIDTASNYKINVTFNIRGWRLTNNRIEVVEKSKRS</sequence>
<reference evidence="2 3" key="1">
    <citation type="submission" date="2019-05" db="EMBL/GenBank/DDBJ databases">
        <title>Another draft genome of Portunus trituberculatus and its Hox gene families provides insights of decapod evolution.</title>
        <authorList>
            <person name="Jeong J.-H."/>
            <person name="Song I."/>
            <person name="Kim S."/>
            <person name="Choi T."/>
            <person name="Kim D."/>
            <person name="Ryu S."/>
            <person name="Kim W."/>
        </authorList>
    </citation>
    <scope>NUCLEOTIDE SEQUENCE [LARGE SCALE GENOMIC DNA]</scope>
    <source>
        <tissue evidence="2">Muscle</tissue>
    </source>
</reference>
<protein>
    <submittedName>
        <fullName evidence="2">Uncharacterized protein</fullName>
    </submittedName>
</protein>
<accession>A0A5B7I366</accession>
<evidence type="ECO:0000313" key="2">
    <source>
        <dbReference type="EMBL" id="MPC76386.1"/>
    </source>
</evidence>
<comment type="caution">
    <text evidence="2">The sequence shown here is derived from an EMBL/GenBank/DDBJ whole genome shotgun (WGS) entry which is preliminary data.</text>
</comment>